<name>A0A1F5JHI6_9BACT</name>
<dbReference type="PANTHER" id="PTHR43630">
    <property type="entry name" value="POLY-BETA-1,6-N-ACETYL-D-GLUCOSAMINE SYNTHASE"/>
    <property type="match status" value="1"/>
</dbReference>
<dbReference type="InterPro" id="IPR029044">
    <property type="entry name" value="Nucleotide-diphossugar_trans"/>
</dbReference>
<feature type="transmembrane region" description="Helical" evidence="4">
    <location>
        <begin position="6"/>
        <end position="28"/>
    </location>
</feature>
<keyword evidence="3" id="KW-0808">Transferase</keyword>
<feature type="transmembrane region" description="Helical" evidence="4">
    <location>
        <begin position="379"/>
        <end position="406"/>
    </location>
</feature>
<feature type="transmembrane region" description="Helical" evidence="4">
    <location>
        <begin position="313"/>
        <end position="334"/>
    </location>
</feature>
<protein>
    <recommendedName>
        <fullName evidence="5">Glycosyltransferase 2-like domain-containing protein</fullName>
    </recommendedName>
</protein>
<dbReference type="GO" id="GO:0016757">
    <property type="term" value="F:glycosyltransferase activity"/>
    <property type="evidence" value="ECO:0007669"/>
    <property type="project" value="UniProtKB-KW"/>
</dbReference>
<feature type="transmembrane region" description="Helical" evidence="4">
    <location>
        <begin position="355"/>
        <end position="373"/>
    </location>
</feature>
<dbReference type="CDD" id="cd06423">
    <property type="entry name" value="CESA_like"/>
    <property type="match status" value="1"/>
</dbReference>
<keyword evidence="2" id="KW-0328">Glycosyltransferase</keyword>
<feature type="transmembrane region" description="Helical" evidence="4">
    <location>
        <begin position="288"/>
        <end position="307"/>
    </location>
</feature>
<keyword evidence="4" id="KW-0812">Transmembrane</keyword>
<comment type="similarity">
    <text evidence="1">Belongs to the glycosyltransferase 2 family.</text>
</comment>
<evidence type="ECO:0000259" key="5">
    <source>
        <dbReference type="Pfam" id="PF13632"/>
    </source>
</evidence>
<evidence type="ECO:0000313" key="6">
    <source>
        <dbReference type="EMBL" id="OGE28093.1"/>
    </source>
</evidence>
<dbReference type="PANTHER" id="PTHR43630:SF1">
    <property type="entry name" value="POLY-BETA-1,6-N-ACETYL-D-GLUCOSAMINE SYNTHASE"/>
    <property type="match status" value="1"/>
</dbReference>
<evidence type="ECO:0000256" key="1">
    <source>
        <dbReference type="ARBA" id="ARBA00006739"/>
    </source>
</evidence>
<organism evidence="6 7">
    <name type="scientific">Candidatus Daviesbacteria bacterium RIFCSPHIGHO2_01_FULL_40_11</name>
    <dbReference type="NCBI Taxonomy" id="1797762"/>
    <lineage>
        <taxon>Bacteria</taxon>
        <taxon>Candidatus Daviesiibacteriota</taxon>
    </lineage>
</organism>
<dbReference type="EMBL" id="MFCP01000022">
    <property type="protein sequence ID" value="OGE28093.1"/>
    <property type="molecule type" value="Genomic_DNA"/>
</dbReference>
<dbReference type="InterPro" id="IPR001173">
    <property type="entry name" value="Glyco_trans_2-like"/>
</dbReference>
<evidence type="ECO:0000256" key="3">
    <source>
        <dbReference type="ARBA" id="ARBA00022679"/>
    </source>
</evidence>
<dbReference type="Pfam" id="PF13632">
    <property type="entry name" value="Glyco_trans_2_3"/>
    <property type="match status" value="1"/>
</dbReference>
<accession>A0A1F5JHI6</accession>
<dbReference type="Gene3D" id="3.90.550.10">
    <property type="entry name" value="Spore Coat Polysaccharide Biosynthesis Protein SpsA, Chain A"/>
    <property type="match status" value="1"/>
</dbReference>
<evidence type="ECO:0000313" key="7">
    <source>
        <dbReference type="Proteomes" id="UP000177555"/>
    </source>
</evidence>
<proteinExistence type="inferred from homology"/>
<dbReference type="AlphaFoldDB" id="A0A1F5JHI6"/>
<feature type="domain" description="Glycosyltransferase 2-like" evidence="5">
    <location>
        <begin position="130"/>
        <end position="322"/>
    </location>
</feature>
<comment type="caution">
    <text evidence="6">The sequence shown here is derived from an EMBL/GenBank/DDBJ whole genome shotgun (WGS) entry which is preliminary data.</text>
</comment>
<evidence type="ECO:0000256" key="2">
    <source>
        <dbReference type="ARBA" id="ARBA00022676"/>
    </source>
</evidence>
<gene>
    <name evidence="6" type="ORF">A2867_01295</name>
</gene>
<dbReference type="SUPFAM" id="SSF53448">
    <property type="entry name" value="Nucleotide-diphospho-sugar transferases"/>
    <property type="match status" value="1"/>
</dbReference>
<sequence length="421" mass="49442">MKPISPFGLPIGISVSVWSLVGLLRLILNYLPFRKKRRWAWGRKLGPSDIAAVLPAHNEELVIRSSIQALTKMLDKKQIYVVSDGSKDKTYRRARMEGCHVSRLEPGRGKGRALVYLLTRYHLFDRYKLIFIVDADTRIDVTCVKRALPLFKDPDIGVCFASSRIRWPQHFIPRLKYYFIAYRERLNRLLQYFLIYGQTWKYTNVNYVIPGFATIYRSNVLKQLEIDTPGLLIEDFNLAFQFHKKKLGKIGYSPSLIGWDQYPDNLVDYWKQVRRWNIGFFQTVKKNGLWFSMFWLALATFTIEVFLNSIYILFLPFLLLFLIIPMLPVSNQILDMFSFLYRNFGPYQSLNLRDIFIGTYLIDYMFTVIIGLIGRKPQFIFYGLFFFFMHFATSLILLSSIIPGFFGRSSGRWTSPKRQTV</sequence>
<reference evidence="6 7" key="1">
    <citation type="journal article" date="2016" name="Nat. Commun.">
        <title>Thousands of microbial genomes shed light on interconnected biogeochemical processes in an aquifer system.</title>
        <authorList>
            <person name="Anantharaman K."/>
            <person name="Brown C.T."/>
            <person name="Hug L.A."/>
            <person name="Sharon I."/>
            <person name="Castelle C.J."/>
            <person name="Probst A.J."/>
            <person name="Thomas B.C."/>
            <person name="Singh A."/>
            <person name="Wilkins M.J."/>
            <person name="Karaoz U."/>
            <person name="Brodie E.L."/>
            <person name="Williams K.H."/>
            <person name="Hubbard S.S."/>
            <person name="Banfield J.F."/>
        </authorList>
    </citation>
    <scope>NUCLEOTIDE SEQUENCE [LARGE SCALE GENOMIC DNA]</scope>
</reference>
<dbReference type="Proteomes" id="UP000177555">
    <property type="component" value="Unassembled WGS sequence"/>
</dbReference>
<keyword evidence="4" id="KW-0472">Membrane</keyword>
<keyword evidence="4" id="KW-1133">Transmembrane helix</keyword>
<evidence type="ECO:0000256" key="4">
    <source>
        <dbReference type="SAM" id="Phobius"/>
    </source>
</evidence>